<keyword evidence="2" id="KW-1185">Reference proteome</keyword>
<dbReference type="AlphaFoldDB" id="A0A1D1V5A0"/>
<dbReference type="EMBL" id="BDGG01000003">
    <property type="protein sequence ID" value="GAU96080.1"/>
    <property type="molecule type" value="Genomic_DNA"/>
</dbReference>
<comment type="caution">
    <text evidence="1">The sequence shown here is derived from an EMBL/GenBank/DDBJ whole genome shotgun (WGS) entry which is preliminary data.</text>
</comment>
<gene>
    <name evidence="1" type="primary">RvY_07572</name>
    <name evidence="1" type="synonym">RvY_07572.2</name>
    <name evidence="1" type="ORF">RvY_07572-2</name>
</gene>
<name>A0A1D1V5A0_RAMVA</name>
<evidence type="ECO:0000313" key="1">
    <source>
        <dbReference type="EMBL" id="GAU96080.1"/>
    </source>
</evidence>
<dbReference type="Proteomes" id="UP000186922">
    <property type="component" value="Unassembled WGS sequence"/>
</dbReference>
<organism evidence="1 2">
    <name type="scientific">Ramazzottius varieornatus</name>
    <name type="common">Water bear</name>
    <name type="synonym">Tardigrade</name>
    <dbReference type="NCBI Taxonomy" id="947166"/>
    <lineage>
        <taxon>Eukaryota</taxon>
        <taxon>Metazoa</taxon>
        <taxon>Ecdysozoa</taxon>
        <taxon>Tardigrada</taxon>
        <taxon>Eutardigrada</taxon>
        <taxon>Parachela</taxon>
        <taxon>Hypsibioidea</taxon>
        <taxon>Ramazzottiidae</taxon>
        <taxon>Ramazzottius</taxon>
    </lineage>
</organism>
<reference evidence="1 2" key="1">
    <citation type="journal article" date="2016" name="Nat. Commun.">
        <title>Extremotolerant tardigrade genome and improved radiotolerance of human cultured cells by tardigrade-unique protein.</title>
        <authorList>
            <person name="Hashimoto T."/>
            <person name="Horikawa D.D."/>
            <person name="Saito Y."/>
            <person name="Kuwahara H."/>
            <person name="Kozuka-Hata H."/>
            <person name="Shin-I T."/>
            <person name="Minakuchi Y."/>
            <person name="Ohishi K."/>
            <person name="Motoyama A."/>
            <person name="Aizu T."/>
            <person name="Enomoto A."/>
            <person name="Kondo K."/>
            <person name="Tanaka S."/>
            <person name="Hara Y."/>
            <person name="Koshikawa S."/>
            <person name="Sagara H."/>
            <person name="Miura T."/>
            <person name="Yokobori S."/>
            <person name="Miyagawa K."/>
            <person name="Suzuki Y."/>
            <person name="Kubo T."/>
            <person name="Oyama M."/>
            <person name="Kohara Y."/>
            <person name="Fujiyama A."/>
            <person name="Arakawa K."/>
            <person name="Katayama T."/>
            <person name="Toyoda A."/>
            <person name="Kunieda T."/>
        </authorList>
    </citation>
    <scope>NUCLEOTIDE SEQUENCE [LARGE SCALE GENOMIC DNA]</scope>
    <source>
        <strain evidence="1 2">YOKOZUNA-1</strain>
    </source>
</reference>
<protein>
    <submittedName>
        <fullName evidence="1">Uncharacterized protein</fullName>
    </submittedName>
</protein>
<evidence type="ECO:0000313" key="2">
    <source>
        <dbReference type="Proteomes" id="UP000186922"/>
    </source>
</evidence>
<sequence length="107" mass="12068">MTCETGPVDLYAARIYTESSPRSVICDEGLMLGLNLQFPVFAGPAFIHTGAPLQMIQSAWMTPATSLQYSSTYIFKTRTNTGQGLTWYERENCQQYVYPMTRQRNPG</sequence>
<proteinExistence type="predicted"/>
<accession>A0A1D1V5A0</accession>